<dbReference type="GO" id="GO:0005737">
    <property type="term" value="C:cytoplasm"/>
    <property type="evidence" value="ECO:0007669"/>
    <property type="project" value="TreeGrafter"/>
</dbReference>
<evidence type="ECO:0000259" key="11">
    <source>
        <dbReference type="PROSITE" id="PS51790"/>
    </source>
</evidence>
<protein>
    <recommendedName>
        <fullName evidence="9 10">Multifunctional fusion protein</fullName>
    </recommendedName>
    <domain>
        <recommendedName>
            <fullName evidence="10">Peptide methionine sulfoxide reductase MsrA</fullName>
            <shortName evidence="10">Protein-methionine-S-oxide reductase</shortName>
            <ecNumber evidence="10">1.8.4.11</ecNumber>
        </recommendedName>
        <alternativeName>
            <fullName evidence="10">Peptide-methionine (S)-S-oxide reductase</fullName>
            <shortName evidence="10">Peptide Met(O) reductase</shortName>
        </alternativeName>
    </domain>
    <domain>
        <recommendedName>
            <fullName evidence="9">Peptide methionine sulfoxide reductase MsrB</fullName>
            <ecNumber evidence="9">1.8.4.12</ecNumber>
        </recommendedName>
        <alternativeName>
            <fullName evidence="9">Peptide-methionine (R)-S-oxide reductase</fullName>
        </alternativeName>
    </domain>
</protein>
<evidence type="ECO:0000256" key="10">
    <source>
        <dbReference type="HAMAP-Rule" id="MF_01401"/>
    </source>
</evidence>
<evidence type="ECO:0000256" key="7">
    <source>
        <dbReference type="ARBA" id="ARBA00048488"/>
    </source>
</evidence>
<dbReference type="EC" id="1.8.4.11" evidence="10"/>
<dbReference type="PROSITE" id="PS51790">
    <property type="entry name" value="MSRB"/>
    <property type="match status" value="1"/>
</dbReference>
<dbReference type="AlphaFoldDB" id="A0A2L1GM50"/>
<dbReference type="Gene3D" id="3.30.1060.10">
    <property type="entry name" value="Peptide methionine sulphoxide reductase MsrA"/>
    <property type="match status" value="1"/>
</dbReference>
<comment type="catalytic activity">
    <reaction evidence="7 9">
        <text>L-methionyl-[protein] + [thioredoxin]-disulfide + H2O = L-methionyl-(R)-S-oxide-[protein] + [thioredoxin]-dithiol</text>
        <dbReference type="Rhea" id="RHEA:24164"/>
        <dbReference type="Rhea" id="RHEA-COMP:10698"/>
        <dbReference type="Rhea" id="RHEA-COMP:10700"/>
        <dbReference type="Rhea" id="RHEA-COMP:12313"/>
        <dbReference type="Rhea" id="RHEA-COMP:12314"/>
        <dbReference type="ChEBI" id="CHEBI:15377"/>
        <dbReference type="ChEBI" id="CHEBI:16044"/>
        <dbReference type="ChEBI" id="CHEBI:29950"/>
        <dbReference type="ChEBI" id="CHEBI:45764"/>
        <dbReference type="ChEBI" id="CHEBI:50058"/>
        <dbReference type="EC" id="1.8.4.12"/>
    </reaction>
</comment>
<dbReference type="InterPro" id="IPR002569">
    <property type="entry name" value="Met_Sox_Rdtase_MsrA_dom"/>
</dbReference>
<keyword evidence="3 9" id="KW-0560">Oxidoreductase</keyword>
<accession>A0A2L1GM50</accession>
<evidence type="ECO:0000313" key="12">
    <source>
        <dbReference type="EMBL" id="AVD70755.1"/>
    </source>
</evidence>
<sequence length="337" mass="38212">MLTAHSSLAASREIWFAGGCFWGVEEYYSRIPGVLEAIPGYANGTTKNPSYEQVSTGTTGHAETVRVVYDPARVDLETLARQFFKIIDPFSVNRQGNDRGSQYRSGIYYRDEADRAVLAKIMAAEQAKYQRPFALELLPLTSFYPAEDYHQDYLKKHPKAYCHISFDSLKDIRPKGGQQQDFVQEGWNWSENFTLPSDAELKKRLEPEAYEVTRHGATERPFSGRYWNHTEPGIYVDIVSGEPLFSSKDKFDAGCGWPSFTKPIEPERLSEHRDTSHGMVRTEVKSRMGASHLGHVFPDGPKAQGGLRYCINSAALRFIPLADMDREGYGKYKKLVE</sequence>
<dbReference type="Pfam" id="PF01625">
    <property type="entry name" value="PMSR"/>
    <property type="match status" value="1"/>
</dbReference>
<name>A0A2L1GM50_9BACT</name>
<dbReference type="GO" id="GO:0033744">
    <property type="term" value="F:L-methionine:thioredoxin-disulfide S-oxidoreductase activity"/>
    <property type="evidence" value="ECO:0007669"/>
    <property type="project" value="RHEA"/>
</dbReference>
<evidence type="ECO:0000256" key="3">
    <source>
        <dbReference type="ARBA" id="ARBA00023002"/>
    </source>
</evidence>
<feature type="active site" description="Nucleophile" evidence="9">
    <location>
        <position position="310"/>
    </location>
</feature>
<evidence type="ECO:0000256" key="4">
    <source>
        <dbReference type="ARBA" id="ARBA00023268"/>
    </source>
</evidence>
<dbReference type="InterPro" id="IPR036509">
    <property type="entry name" value="Met_Sox_Rdtase_MsrA_sf"/>
</dbReference>
<dbReference type="Proteomes" id="UP000239867">
    <property type="component" value="Chromosome"/>
</dbReference>
<dbReference type="OrthoDB" id="4174719at2"/>
<gene>
    <name evidence="9" type="primary">msrB</name>
    <name evidence="10" type="synonym">msrA</name>
    <name evidence="12" type="ORF">CAY53_04045</name>
</gene>
<evidence type="ECO:0000256" key="9">
    <source>
        <dbReference type="HAMAP-Rule" id="MF_01400"/>
    </source>
</evidence>
<dbReference type="PANTHER" id="PTHR10173">
    <property type="entry name" value="METHIONINE SULFOXIDE REDUCTASE"/>
    <property type="match status" value="1"/>
</dbReference>
<evidence type="ECO:0000256" key="1">
    <source>
        <dbReference type="ARBA" id="ARBA00008076"/>
    </source>
</evidence>
<dbReference type="GO" id="GO:0006979">
    <property type="term" value="P:response to oxidative stress"/>
    <property type="evidence" value="ECO:0007669"/>
    <property type="project" value="InterPro"/>
</dbReference>
<dbReference type="GO" id="GO:0033743">
    <property type="term" value="F:peptide-methionine (R)-S-oxide reductase activity"/>
    <property type="evidence" value="ECO:0007669"/>
    <property type="project" value="UniProtKB-UniRule"/>
</dbReference>
<reference evidence="12 13" key="1">
    <citation type="journal article" date="2018" name="MBio">
        <title>Insights into the evolution of host association through the isolation and characterization of a novel human periodontal pathobiont, Desulfobulbus oralis.</title>
        <authorList>
            <person name="Cross K.L."/>
            <person name="Chirania P."/>
            <person name="Xiong W."/>
            <person name="Beall C.J."/>
            <person name="Elkins J.G."/>
            <person name="Giannone R.J."/>
            <person name="Griffen A.L."/>
            <person name="Guss A.M."/>
            <person name="Hettich R.L."/>
            <person name="Joshi S.S."/>
            <person name="Mokrzan E.M."/>
            <person name="Martin R.K."/>
            <person name="Zhulin I.B."/>
            <person name="Leys E.J."/>
            <person name="Podar M."/>
        </authorList>
    </citation>
    <scope>NUCLEOTIDE SEQUENCE [LARGE SCALE GENOMIC DNA]</scope>
    <source>
        <strain evidence="12 13">ORNL</strain>
    </source>
</reference>
<comment type="similarity">
    <text evidence="2">In the N-terminal section; belongs to the MsrA Met sulfoxide reductase family.</text>
</comment>
<dbReference type="SUPFAM" id="SSF55068">
    <property type="entry name" value="Peptide methionine sulfoxide reductase"/>
    <property type="match status" value="1"/>
</dbReference>
<comment type="caution">
    <text evidence="9">Lacks conserved residue(s) required for the propagation of feature annotation.</text>
</comment>
<comment type="similarity">
    <text evidence="9">Belongs to the MsrB Met sulfoxide reductase family.</text>
</comment>
<comment type="similarity">
    <text evidence="10">Belongs to the MsrA Met sulfoxide reductase family.</text>
</comment>
<dbReference type="NCBIfam" id="TIGR00357">
    <property type="entry name" value="peptide-methionine (R)-S-oxide reductase MsrB"/>
    <property type="match status" value="1"/>
</dbReference>
<dbReference type="EMBL" id="CP021255">
    <property type="protein sequence ID" value="AVD70755.1"/>
    <property type="molecule type" value="Genomic_DNA"/>
</dbReference>
<dbReference type="NCBIfam" id="TIGR00401">
    <property type="entry name" value="msrA"/>
    <property type="match status" value="1"/>
</dbReference>
<dbReference type="InterPro" id="IPR002579">
    <property type="entry name" value="Met_Sox_Rdtase_MsrB_dom"/>
</dbReference>
<dbReference type="Gene3D" id="2.170.150.20">
    <property type="entry name" value="Peptide methionine sulfoxide reductase"/>
    <property type="match status" value="1"/>
</dbReference>
<dbReference type="PANTHER" id="PTHR10173:SF59">
    <property type="entry name" value="PEPTIDE METHIONINE SULFOXIDE REDUCTASE MSRA_MSRB"/>
    <property type="match status" value="1"/>
</dbReference>
<feature type="domain" description="MsrB" evidence="11">
    <location>
        <begin position="198"/>
        <end position="321"/>
    </location>
</feature>
<comment type="catalytic activity">
    <reaction evidence="6 10">
        <text>L-methionyl-[protein] + [thioredoxin]-disulfide + H2O = L-methionyl-(S)-S-oxide-[protein] + [thioredoxin]-dithiol</text>
        <dbReference type="Rhea" id="RHEA:14217"/>
        <dbReference type="Rhea" id="RHEA-COMP:10698"/>
        <dbReference type="Rhea" id="RHEA-COMP:10700"/>
        <dbReference type="Rhea" id="RHEA-COMP:12313"/>
        <dbReference type="Rhea" id="RHEA-COMP:12315"/>
        <dbReference type="ChEBI" id="CHEBI:15377"/>
        <dbReference type="ChEBI" id="CHEBI:16044"/>
        <dbReference type="ChEBI" id="CHEBI:29950"/>
        <dbReference type="ChEBI" id="CHEBI:44120"/>
        <dbReference type="ChEBI" id="CHEBI:50058"/>
        <dbReference type="EC" id="1.8.4.11"/>
    </reaction>
</comment>
<comment type="function">
    <text evidence="5 10">Has an important function as a repair enzyme for proteins that have been inactivated by oxidation. Catalyzes the reversible oxidation-reduction of methionine sulfoxide in proteins to methionine.</text>
</comment>
<dbReference type="HAMAP" id="MF_01401">
    <property type="entry name" value="MsrA"/>
    <property type="match status" value="1"/>
</dbReference>
<dbReference type="FunFam" id="2.170.150.20:FF:000003">
    <property type="entry name" value="Peptide methionine sulfoxide reductase MsrB"/>
    <property type="match status" value="1"/>
</dbReference>
<dbReference type="InterPro" id="IPR028427">
    <property type="entry name" value="Met_Sox_Rdtase_MsrB"/>
</dbReference>
<evidence type="ECO:0000256" key="2">
    <source>
        <dbReference type="ARBA" id="ARBA00011017"/>
    </source>
</evidence>
<evidence type="ECO:0000256" key="8">
    <source>
        <dbReference type="ARBA" id="ARBA00048782"/>
    </source>
</evidence>
<organism evidence="12 13">
    <name type="scientific">Desulfobulbus oralis</name>
    <dbReference type="NCBI Taxonomy" id="1986146"/>
    <lineage>
        <taxon>Bacteria</taxon>
        <taxon>Pseudomonadati</taxon>
        <taxon>Thermodesulfobacteriota</taxon>
        <taxon>Desulfobulbia</taxon>
        <taxon>Desulfobulbales</taxon>
        <taxon>Desulfobulbaceae</taxon>
        <taxon>Desulfobulbus</taxon>
    </lineage>
</organism>
<keyword evidence="13" id="KW-1185">Reference proteome</keyword>
<dbReference type="EC" id="1.8.4.12" evidence="9"/>
<evidence type="ECO:0000313" key="13">
    <source>
        <dbReference type="Proteomes" id="UP000239867"/>
    </source>
</evidence>
<evidence type="ECO:0000256" key="6">
    <source>
        <dbReference type="ARBA" id="ARBA00047806"/>
    </source>
</evidence>
<dbReference type="GO" id="GO:0008113">
    <property type="term" value="F:peptide-methionine (S)-S-oxide reductase activity"/>
    <property type="evidence" value="ECO:0007669"/>
    <property type="project" value="UniProtKB-UniRule"/>
</dbReference>
<dbReference type="GO" id="GO:0030091">
    <property type="term" value="P:protein repair"/>
    <property type="evidence" value="ECO:0007669"/>
    <property type="project" value="InterPro"/>
</dbReference>
<dbReference type="HAMAP" id="MF_01400">
    <property type="entry name" value="MsrB"/>
    <property type="match status" value="1"/>
</dbReference>
<feature type="active site" evidence="10">
    <location>
        <position position="20"/>
    </location>
</feature>
<dbReference type="InterPro" id="IPR011057">
    <property type="entry name" value="Mss4-like_sf"/>
</dbReference>
<evidence type="ECO:0000256" key="5">
    <source>
        <dbReference type="ARBA" id="ARBA00024679"/>
    </source>
</evidence>
<dbReference type="SUPFAM" id="SSF51316">
    <property type="entry name" value="Mss4-like"/>
    <property type="match status" value="1"/>
</dbReference>
<dbReference type="Pfam" id="PF01641">
    <property type="entry name" value="SelR"/>
    <property type="match status" value="1"/>
</dbReference>
<comment type="similarity">
    <text evidence="1">In the C-terminal section; belongs to the MsrB Met sulfoxide reductase family.</text>
</comment>
<keyword evidence="4" id="KW-0511">Multifunctional enzyme</keyword>
<proteinExistence type="inferred from homology"/>
<dbReference type="KEGG" id="deo:CAY53_04045"/>
<comment type="catalytic activity">
    <reaction evidence="8 10">
        <text>[thioredoxin]-disulfide + L-methionine + H2O = L-methionine (S)-S-oxide + [thioredoxin]-dithiol</text>
        <dbReference type="Rhea" id="RHEA:19993"/>
        <dbReference type="Rhea" id="RHEA-COMP:10698"/>
        <dbReference type="Rhea" id="RHEA-COMP:10700"/>
        <dbReference type="ChEBI" id="CHEBI:15377"/>
        <dbReference type="ChEBI" id="CHEBI:29950"/>
        <dbReference type="ChEBI" id="CHEBI:50058"/>
        <dbReference type="ChEBI" id="CHEBI:57844"/>
        <dbReference type="ChEBI" id="CHEBI:58772"/>
        <dbReference type="EC" id="1.8.4.11"/>
    </reaction>
</comment>
<dbReference type="RefSeq" id="WP_104936048.1">
    <property type="nucleotide sequence ID" value="NZ_CP021255.1"/>
</dbReference>